<reference evidence="1" key="1">
    <citation type="submission" date="2020-11" db="EMBL/GenBank/DDBJ databases">
        <authorList>
            <person name="Tran Van P."/>
        </authorList>
    </citation>
    <scope>NUCLEOTIDE SEQUENCE</scope>
</reference>
<proteinExistence type="predicted"/>
<accession>A0A7R8ZU07</accession>
<dbReference type="EMBL" id="OB663846">
    <property type="protein sequence ID" value="CAD7231756.1"/>
    <property type="molecule type" value="Genomic_DNA"/>
</dbReference>
<name>A0A7R8ZU07_9CRUS</name>
<evidence type="ECO:0000313" key="1">
    <source>
        <dbReference type="EMBL" id="CAD7231756.1"/>
    </source>
</evidence>
<dbReference type="AlphaFoldDB" id="A0A7R8ZU07"/>
<gene>
    <name evidence="1" type="ORF">CTOB1V02_LOCUS9599</name>
</gene>
<sequence length="164" mass="19063">MHSASEIVCHIRDIKVKLEDILTSFTHTLNWENISSDEVEKIIHSFFGSAVAYAEVFRNLSVKNYEELEALIRNNYRNENVRNVHEELEQIETDWMENLNRVDKCLGFSPTGRNQGDENCLQNILKERFLSANHCDEPGMTLEEHLRESSSSPITLMILIRHFA</sequence>
<protein>
    <submittedName>
        <fullName evidence="1">Uncharacterized protein</fullName>
    </submittedName>
</protein>
<organism evidence="1">
    <name type="scientific">Cyprideis torosa</name>
    <dbReference type="NCBI Taxonomy" id="163714"/>
    <lineage>
        <taxon>Eukaryota</taxon>
        <taxon>Metazoa</taxon>
        <taxon>Ecdysozoa</taxon>
        <taxon>Arthropoda</taxon>
        <taxon>Crustacea</taxon>
        <taxon>Oligostraca</taxon>
        <taxon>Ostracoda</taxon>
        <taxon>Podocopa</taxon>
        <taxon>Podocopida</taxon>
        <taxon>Cytherocopina</taxon>
        <taxon>Cytheroidea</taxon>
        <taxon>Cytherideidae</taxon>
        <taxon>Cyprideis</taxon>
    </lineage>
</organism>